<dbReference type="AlphaFoldDB" id="A0A9P1EBB5"/>
<name>A0A9P1EBB5_CUSEU</name>
<evidence type="ECO:0000313" key="2">
    <source>
        <dbReference type="Proteomes" id="UP001152484"/>
    </source>
</evidence>
<dbReference type="OrthoDB" id="1317780at2759"/>
<dbReference type="EMBL" id="CAMAPE010000031">
    <property type="protein sequence ID" value="CAH9093754.1"/>
    <property type="molecule type" value="Genomic_DNA"/>
</dbReference>
<sequence>MNSKTVISDPAYDEIGAMQCFGLEGELKARVLNTLERLIVYLLNFNILPWTSDTHILHQVDVYLLHKMVNGLKRIQGVPLSPLIMMDMRSVVKTKRGDKNVLYHLLLTMVFKSFSVDLTNEEVEYTSRSQVLNAGTIMVSLQFKTGG</sequence>
<evidence type="ECO:0000313" key="1">
    <source>
        <dbReference type="EMBL" id="CAH9093754.1"/>
    </source>
</evidence>
<comment type="caution">
    <text evidence="1">The sequence shown here is derived from an EMBL/GenBank/DDBJ whole genome shotgun (WGS) entry which is preliminary data.</text>
</comment>
<protein>
    <submittedName>
        <fullName evidence="1">Uncharacterized protein</fullName>
    </submittedName>
</protein>
<proteinExistence type="predicted"/>
<keyword evidence="2" id="KW-1185">Reference proteome</keyword>
<organism evidence="1 2">
    <name type="scientific">Cuscuta europaea</name>
    <name type="common">European dodder</name>
    <dbReference type="NCBI Taxonomy" id="41803"/>
    <lineage>
        <taxon>Eukaryota</taxon>
        <taxon>Viridiplantae</taxon>
        <taxon>Streptophyta</taxon>
        <taxon>Embryophyta</taxon>
        <taxon>Tracheophyta</taxon>
        <taxon>Spermatophyta</taxon>
        <taxon>Magnoliopsida</taxon>
        <taxon>eudicotyledons</taxon>
        <taxon>Gunneridae</taxon>
        <taxon>Pentapetalae</taxon>
        <taxon>asterids</taxon>
        <taxon>lamiids</taxon>
        <taxon>Solanales</taxon>
        <taxon>Convolvulaceae</taxon>
        <taxon>Cuscuteae</taxon>
        <taxon>Cuscuta</taxon>
        <taxon>Cuscuta subgen. Cuscuta</taxon>
    </lineage>
</organism>
<reference evidence="1" key="1">
    <citation type="submission" date="2022-07" db="EMBL/GenBank/DDBJ databases">
        <authorList>
            <person name="Macas J."/>
            <person name="Novak P."/>
            <person name="Neumann P."/>
        </authorList>
    </citation>
    <scope>NUCLEOTIDE SEQUENCE</scope>
</reference>
<accession>A0A9P1EBB5</accession>
<dbReference type="Proteomes" id="UP001152484">
    <property type="component" value="Unassembled WGS sequence"/>
</dbReference>
<gene>
    <name evidence="1" type="ORF">CEURO_LOCUS12433</name>
</gene>